<dbReference type="InterPro" id="IPR016007">
    <property type="entry name" value="Alpha_rhamnosid"/>
</dbReference>
<name>A0A940DRN9_9BACT</name>
<accession>A0A940DRN9</accession>
<dbReference type="GO" id="GO:0005975">
    <property type="term" value="P:carbohydrate metabolic process"/>
    <property type="evidence" value="ECO:0007669"/>
    <property type="project" value="InterPro"/>
</dbReference>
<dbReference type="PANTHER" id="PTHR33307">
    <property type="entry name" value="ALPHA-RHAMNOSIDASE (EUROFUNG)"/>
    <property type="match status" value="1"/>
</dbReference>
<comment type="caution">
    <text evidence="9">The sequence shown here is derived from an EMBL/GenBank/DDBJ whole genome shotgun (WGS) entry which is preliminary data.</text>
</comment>
<evidence type="ECO:0000256" key="3">
    <source>
        <dbReference type="ARBA" id="ARBA00022801"/>
    </source>
</evidence>
<dbReference type="InterPro" id="IPR008979">
    <property type="entry name" value="Galactose-bd-like_sf"/>
</dbReference>
<evidence type="ECO:0000256" key="1">
    <source>
        <dbReference type="ARBA" id="ARBA00001445"/>
    </source>
</evidence>
<dbReference type="Gene3D" id="1.50.10.10">
    <property type="match status" value="1"/>
</dbReference>
<evidence type="ECO:0000313" key="10">
    <source>
        <dbReference type="Proteomes" id="UP000725002"/>
    </source>
</evidence>
<evidence type="ECO:0000259" key="8">
    <source>
        <dbReference type="Pfam" id="PF17390"/>
    </source>
</evidence>
<dbReference type="InterPro" id="IPR008902">
    <property type="entry name" value="Rhamnosid_concanavalin"/>
</dbReference>
<proteinExistence type="predicted"/>
<dbReference type="InterPro" id="IPR035396">
    <property type="entry name" value="Bac_rhamnosid6H"/>
</dbReference>
<dbReference type="Proteomes" id="UP000725002">
    <property type="component" value="Unassembled WGS sequence"/>
</dbReference>
<keyword evidence="4" id="KW-0732">Signal</keyword>
<dbReference type="InterPro" id="IPR035398">
    <property type="entry name" value="Bac_rhamnosid_C"/>
</dbReference>
<dbReference type="Pfam" id="PF17390">
    <property type="entry name" value="Bac_rhamnosid_C"/>
    <property type="match status" value="1"/>
</dbReference>
<reference evidence="9" key="2">
    <citation type="journal article" date="2021" name="PeerJ">
        <title>Extensive microbial diversity within the chicken gut microbiome revealed by metagenomics and culture.</title>
        <authorList>
            <person name="Gilroy R."/>
            <person name="Ravi A."/>
            <person name="Getino M."/>
            <person name="Pursley I."/>
            <person name="Horton D.L."/>
            <person name="Alikhan N.F."/>
            <person name="Baker D."/>
            <person name="Gharbi K."/>
            <person name="Hall N."/>
            <person name="Watson M."/>
            <person name="Adriaenssens E.M."/>
            <person name="Foster-Nyarko E."/>
            <person name="Jarju S."/>
            <person name="Secka A."/>
            <person name="Antonio M."/>
            <person name="Oren A."/>
            <person name="Chaudhuri R.R."/>
            <person name="La Ragione R."/>
            <person name="Hildebrand F."/>
            <person name="Pallen M.J."/>
        </authorList>
    </citation>
    <scope>NUCLEOTIDE SEQUENCE</scope>
    <source>
        <strain evidence="9">G3-8215</strain>
    </source>
</reference>
<evidence type="ECO:0000259" key="6">
    <source>
        <dbReference type="Pfam" id="PF08531"/>
    </source>
</evidence>
<feature type="domain" description="Alpha-L-rhamnosidase six-hairpin glycosidase" evidence="7">
    <location>
        <begin position="459"/>
        <end position="784"/>
    </location>
</feature>
<dbReference type="EMBL" id="JADILV010000036">
    <property type="protein sequence ID" value="MBO8483545.1"/>
    <property type="molecule type" value="Genomic_DNA"/>
</dbReference>
<dbReference type="Gene3D" id="2.60.40.10">
    <property type="entry name" value="Immunoglobulins"/>
    <property type="match status" value="1"/>
</dbReference>
<feature type="signal peptide" evidence="4">
    <location>
        <begin position="1"/>
        <end position="19"/>
    </location>
</feature>
<organism evidence="9 10">
    <name type="scientific">Candidatus Cryptobacteroides avicola</name>
    <dbReference type="NCBI Taxonomy" id="2840757"/>
    <lineage>
        <taxon>Bacteria</taxon>
        <taxon>Pseudomonadati</taxon>
        <taxon>Bacteroidota</taxon>
        <taxon>Bacteroidia</taxon>
        <taxon>Bacteroidales</taxon>
        <taxon>Candidatus Cryptobacteroides</taxon>
    </lineage>
</organism>
<dbReference type="EC" id="3.2.1.40" evidence="2"/>
<dbReference type="Pfam" id="PF25788">
    <property type="entry name" value="Ig_Rha78A_N"/>
    <property type="match status" value="1"/>
</dbReference>
<feature type="domain" description="Bacterial alpha-L-rhamnosidase N-terminal" evidence="6">
    <location>
        <begin position="163"/>
        <end position="333"/>
    </location>
</feature>
<comment type="catalytic activity">
    <reaction evidence="1">
        <text>Hydrolysis of terminal non-reducing alpha-L-rhamnose residues in alpha-L-rhamnosides.</text>
        <dbReference type="EC" id="3.2.1.40"/>
    </reaction>
</comment>
<evidence type="ECO:0000313" key="9">
    <source>
        <dbReference type="EMBL" id="MBO8483545.1"/>
    </source>
</evidence>
<feature type="domain" description="Alpha-L-rhamnosidase C-terminal" evidence="8">
    <location>
        <begin position="788"/>
        <end position="856"/>
    </location>
</feature>
<evidence type="ECO:0000259" key="7">
    <source>
        <dbReference type="Pfam" id="PF17389"/>
    </source>
</evidence>
<sequence>MKKVVLAALAVVLPFTVMAMEDRNIQKMQCEHLDSPVGIDAGTPRLSWMLPDGVVKQTGYQVVVGTDSAGVASFEGNMWNSGIVESDDVLVRYSGIPLEPFTRYFWKVTAWDQDQTAIESGVDFFETGMMGTENWQGCWIGDGHDREYKPAPYFRKEFSVGKGIRAARAYIAVGGLYELYINGERIGDHRLDPMYTRFDRRNLYVTYDVTDRLQEGANAVGVLLGNGWYNHQSGAVWDFDNAPWRNRPAFCLDLRIEYEDGTSEVVKTDLDWKTSEGPLRFNSIYTSEHYDARLEQDGWAEPGFDDSAWQGVRYRSAPSRNITAQQTVPIRNVTEYRPVEVRRLDDRSVLFDFGQNMAGVTRLRLSGEEGTEVRLIHSERIHEDGHADLSNIDVYFRPKDNEDFFQTDIITLSGKGQDEFMAKFNYKGFRYVEVVTDRPVEIPDTALTAFFMHSDVAPAGDLRSSSDLIGKLWKATNMAYLSNLMGYPTDCPQREKNGWTGDGHLAIETALYNYDGITVYEKWLADHRDEQQPNGVLPDIVPTGGWGYGTDNGLDWTSTIAIIPWNLYLFYGDTKPLEDCYESIKRYVDYVDRRSPGHLTSYGRGDWVPVKSRSDKELTSSVYFYTDARILSEAAAIFGNEEDRKHYGELAGKIRDAINGKYLDMETGIYASGTQTELSVPLFWGVVPEEVRPLTAAALAAKVAEADYHIDCGVLGAKALLNALSENGYAEVAYKVATQDTYPSWGWWVVNGATTLLENWDLEATRDISDNHMMFGEIGAWLFKGLGGIRPDPSDPGFKHIILTPLFADGLDRFEASHLAPDGIITSSWTRKGNKVTYTVKVPSNTSATLSVQAKRVQCPGLNPEKTGDGIWKTGIPAGTWKFSIAL</sequence>
<dbReference type="InterPro" id="IPR013783">
    <property type="entry name" value="Ig-like_fold"/>
</dbReference>
<dbReference type="SUPFAM" id="SSF48208">
    <property type="entry name" value="Six-hairpin glycosidases"/>
    <property type="match status" value="1"/>
</dbReference>
<dbReference type="GO" id="GO:0030596">
    <property type="term" value="F:alpha-L-rhamnosidase activity"/>
    <property type="evidence" value="ECO:0007669"/>
    <property type="project" value="UniProtKB-EC"/>
</dbReference>
<dbReference type="Gene3D" id="2.60.120.260">
    <property type="entry name" value="Galactose-binding domain-like"/>
    <property type="match status" value="2"/>
</dbReference>
<dbReference type="SUPFAM" id="SSF49785">
    <property type="entry name" value="Galactose-binding domain-like"/>
    <property type="match status" value="1"/>
</dbReference>
<keyword evidence="3 9" id="KW-0378">Hydrolase</keyword>
<evidence type="ECO:0000256" key="2">
    <source>
        <dbReference type="ARBA" id="ARBA00012652"/>
    </source>
</evidence>
<dbReference type="Pfam" id="PF08531">
    <property type="entry name" value="Bac_rhamnosid_N"/>
    <property type="match status" value="1"/>
</dbReference>
<reference evidence="9" key="1">
    <citation type="submission" date="2020-10" db="EMBL/GenBank/DDBJ databases">
        <authorList>
            <person name="Gilroy R."/>
        </authorList>
    </citation>
    <scope>NUCLEOTIDE SEQUENCE</scope>
    <source>
        <strain evidence="9">G3-8215</strain>
    </source>
</reference>
<dbReference type="Gene3D" id="2.60.420.10">
    <property type="entry name" value="Maltose phosphorylase, domain 3"/>
    <property type="match status" value="1"/>
</dbReference>
<dbReference type="InterPro" id="IPR012341">
    <property type="entry name" value="6hp_glycosidase-like_sf"/>
</dbReference>
<dbReference type="InterPro" id="IPR013737">
    <property type="entry name" value="Bac_rhamnosid_N"/>
</dbReference>
<evidence type="ECO:0000259" key="5">
    <source>
        <dbReference type="Pfam" id="PF05592"/>
    </source>
</evidence>
<feature type="domain" description="Alpha-L-rhamnosidase concanavalin-like" evidence="5">
    <location>
        <begin position="343"/>
        <end position="453"/>
    </location>
</feature>
<dbReference type="PANTHER" id="PTHR33307:SF6">
    <property type="entry name" value="ALPHA-RHAMNOSIDASE (EUROFUNG)-RELATED"/>
    <property type="match status" value="1"/>
</dbReference>
<dbReference type="Pfam" id="PF05592">
    <property type="entry name" value="Bac_rhamnosid"/>
    <property type="match status" value="1"/>
</dbReference>
<dbReference type="InterPro" id="IPR008928">
    <property type="entry name" value="6-hairpin_glycosidase_sf"/>
</dbReference>
<protein>
    <recommendedName>
        <fullName evidence="2">alpha-L-rhamnosidase</fullName>
        <ecNumber evidence="2">3.2.1.40</ecNumber>
    </recommendedName>
</protein>
<gene>
    <name evidence="9" type="ORF">IAB75_05470</name>
</gene>
<feature type="chain" id="PRO_5036999612" description="alpha-L-rhamnosidase" evidence="4">
    <location>
        <begin position="20"/>
        <end position="887"/>
    </location>
</feature>
<evidence type="ECO:0000256" key="4">
    <source>
        <dbReference type="SAM" id="SignalP"/>
    </source>
</evidence>
<dbReference type="PIRSF" id="PIRSF010631">
    <property type="entry name" value="A-rhamnsds"/>
    <property type="match status" value="1"/>
</dbReference>
<dbReference type="Pfam" id="PF17389">
    <property type="entry name" value="Bac_rhamnosid6H"/>
    <property type="match status" value="1"/>
</dbReference>
<dbReference type="AlphaFoldDB" id="A0A940DRN9"/>